<feature type="compositionally biased region" description="Polar residues" evidence="3">
    <location>
        <begin position="997"/>
        <end position="1015"/>
    </location>
</feature>
<dbReference type="InterPro" id="IPR004083">
    <property type="entry name" value="Raptor"/>
</dbReference>
<dbReference type="GO" id="GO:0005737">
    <property type="term" value="C:cytoplasm"/>
    <property type="evidence" value="ECO:0007669"/>
    <property type="project" value="TreeGrafter"/>
</dbReference>
<dbReference type="Gene3D" id="1.25.10.10">
    <property type="entry name" value="Leucine-rich Repeat Variant"/>
    <property type="match status" value="1"/>
</dbReference>
<dbReference type="InterPro" id="IPR011989">
    <property type="entry name" value="ARM-like"/>
</dbReference>
<dbReference type="SUPFAM" id="SSF48371">
    <property type="entry name" value="ARM repeat"/>
    <property type="match status" value="1"/>
</dbReference>
<dbReference type="GO" id="GO:0031929">
    <property type="term" value="P:TOR signaling"/>
    <property type="evidence" value="ECO:0007669"/>
    <property type="project" value="InterPro"/>
</dbReference>
<dbReference type="EMBL" id="VWRR01000014">
    <property type="protein sequence ID" value="KAF6001460.1"/>
    <property type="molecule type" value="Genomic_DNA"/>
</dbReference>
<feature type="compositionally biased region" description="Polar residues" evidence="3">
    <location>
        <begin position="667"/>
        <end position="679"/>
    </location>
</feature>
<evidence type="ECO:0000313" key="6">
    <source>
        <dbReference type="Proteomes" id="UP000530660"/>
    </source>
</evidence>
<dbReference type="SMART" id="SM01302">
    <property type="entry name" value="Raptor_N"/>
    <property type="match status" value="1"/>
</dbReference>
<dbReference type="GO" id="GO:0030307">
    <property type="term" value="P:positive regulation of cell growth"/>
    <property type="evidence" value="ECO:0007669"/>
    <property type="project" value="TreeGrafter"/>
</dbReference>
<sequence>MPSLVSRVSRPLSDPDDDRLSDHLTAGTTSDQSTTLSTAVSADVGDEPRTELPIFYAESYRALLVDLLLLVPGTGRNTPFGLLRGQLSGSREETRSGVSVGSETQYPTNIGTSNCNPSHPSGLQRPSRFDTPHGSLNTILQTLERAQKYIRAENICEKYIPGTPAATFEVLDPTPILQSWRVRDRLKTAAVALILCLNVGVDPPDVIKPTPCARMECWIDPFSMSPQKALDSIGKALQLQYERWQPRARYRVLTDPIVDEVKKLCLGLRRTAKDERVLFHFNGHGVPKPTANGEIWVFNKNYTQYIPLSLYDLQAWLGAPAVYVFDCPAAGLAISAFLQFAEQREREEPFQQPQQALAADVSNEDTTVSGTSTTSAITSGSNRPKATAEISSGGDGTEGSGSASNASNWTWSYRDSFLLGACQAHETLPTSPDMPADLFTACLTTPIRIALRWHVSRSVCRNVTPEMIDRIPGRLNDRKTMLGELNWIFTAVTDTIAWNTFPRATFKRLYRQDLLVASLFRNFLFADRLMRQMNCTPVSYPPLPPTHQHPLWQAWDHAVELCFARLPEYLRQSELDAGSGPTMTPSSPMALGVVGPGTVPTVTKAAPDHTALPAVVNHLMHPKPMSNLDILHNLYDQDESAERTQGLVGVQCPPGYHPSPDVDLKSTKTSPQRIRNADSTTIDATLPASSDQRATRLSSEHSPLLPSPFFENQMAAFEVWLDLPAHRRRPPEQLPIVLQVLLSQTHRLRALQLLSRFLDTGPWAVDLALSVGIFPYVLRLLQSPASELRAELVFIWAKILAVDPACTADLLKENGERYFLSYFASEETQGVYLACAAFVLYMVLNTASDQFAEANLLALVLQRLEHPSEPVRRWTLLCLAAWLQSTSRMPSEGVVSTVLELLRTDLSPKVRAAAVQTLAVMMRLDYLSSEIAEAFQQSALNEVAAVVRKEIALVKLPANAAAQRTLADDPHPLVAGLAQASMPQPHCSSEEAFLSIESESSSRAQPTQPTSSSGVSKYEMEAVTTPSSAAIGQNEQTRAALAPFARGASSSTAMPYPSGHPAETLVPCMEPATSSSPSTMLRRASASLSNLLRHSWSTATLGLASSPERPSNRMSSLAKETSALECNTTDGPVDIRSVGQLPRPWSHPNLFPANMDGAAYYGRLCWDRYSGPVNVDHSTSSATETWSLRLPRPAV</sequence>
<feature type="compositionally biased region" description="Low complexity" evidence="3">
    <location>
        <begin position="366"/>
        <end position="381"/>
    </location>
</feature>
<dbReference type="Proteomes" id="UP000530660">
    <property type="component" value="Unassembled WGS sequence"/>
</dbReference>
<evidence type="ECO:0000256" key="2">
    <source>
        <dbReference type="ARBA" id="ARBA00022737"/>
    </source>
</evidence>
<feature type="region of interest" description="Disordered" evidence="3">
    <location>
        <begin position="1"/>
        <end position="44"/>
    </location>
</feature>
<feature type="domain" description="Raptor N-terminal CASPase-like" evidence="4">
    <location>
        <begin position="185"/>
        <end position="338"/>
    </location>
</feature>
<keyword evidence="1" id="KW-0853">WD repeat</keyword>
<reference evidence="5 6" key="1">
    <citation type="journal article" date="2020" name="J. Phycol.">
        <title>Comparative genome analysis reveals Cyanidiococcus gen. nov., a new extremophilic red algal genus sister to Cyanidioschyzon (Cyanidioschyzonaceae, Rhodophyta).</title>
        <authorList>
            <person name="Liu S.-L."/>
            <person name="Chiang Y.-R."/>
            <person name="Yoon H.S."/>
            <person name="Fu H.-Y."/>
        </authorList>
    </citation>
    <scope>NUCLEOTIDE SEQUENCE [LARGE SCALE GENOMIC DNA]</scope>
    <source>
        <strain evidence="5 6">THAL066</strain>
    </source>
</reference>
<evidence type="ECO:0000313" key="5">
    <source>
        <dbReference type="EMBL" id="KAF6001460.1"/>
    </source>
</evidence>
<dbReference type="GO" id="GO:0031931">
    <property type="term" value="C:TORC1 complex"/>
    <property type="evidence" value="ECO:0007669"/>
    <property type="project" value="InterPro"/>
</dbReference>
<dbReference type="PANTHER" id="PTHR12848:SF16">
    <property type="entry name" value="REGULATORY-ASSOCIATED PROTEIN OF MTOR"/>
    <property type="match status" value="1"/>
</dbReference>
<feature type="region of interest" description="Disordered" evidence="3">
    <location>
        <begin position="654"/>
        <end position="679"/>
    </location>
</feature>
<feature type="region of interest" description="Disordered" evidence="3">
    <location>
        <begin position="994"/>
        <end position="1018"/>
    </location>
</feature>
<evidence type="ECO:0000256" key="3">
    <source>
        <dbReference type="SAM" id="MobiDB-lite"/>
    </source>
</evidence>
<protein>
    <submittedName>
        <fullName evidence="5">Regulatory associated protein of MTOR</fullName>
    </submittedName>
</protein>
<keyword evidence="6" id="KW-1185">Reference proteome</keyword>
<dbReference type="Pfam" id="PF14538">
    <property type="entry name" value="Raptor_N"/>
    <property type="match status" value="1"/>
</dbReference>
<dbReference type="PRINTS" id="PR01547">
    <property type="entry name" value="YEAST176DUF"/>
</dbReference>
<dbReference type="GO" id="GO:0030674">
    <property type="term" value="F:protein-macromolecule adaptor activity"/>
    <property type="evidence" value="ECO:0007669"/>
    <property type="project" value="TreeGrafter"/>
</dbReference>
<evidence type="ECO:0000256" key="1">
    <source>
        <dbReference type="ARBA" id="ARBA00022574"/>
    </source>
</evidence>
<dbReference type="GO" id="GO:0009267">
    <property type="term" value="P:cellular response to starvation"/>
    <property type="evidence" value="ECO:0007669"/>
    <property type="project" value="TreeGrafter"/>
</dbReference>
<proteinExistence type="predicted"/>
<dbReference type="InterPro" id="IPR016024">
    <property type="entry name" value="ARM-type_fold"/>
</dbReference>
<feature type="region of interest" description="Disordered" evidence="3">
    <location>
        <begin position="87"/>
        <end position="131"/>
    </location>
</feature>
<feature type="compositionally biased region" description="Polar residues" evidence="3">
    <location>
        <begin position="26"/>
        <end position="40"/>
    </location>
</feature>
<dbReference type="PANTHER" id="PTHR12848">
    <property type="entry name" value="REGULATORY-ASSOCIATED PROTEIN OF MTOR"/>
    <property type="match status" value="1"/>
</dbReference>
<evidence type="ECO:0000259" key="4">
    <source>
        <dbReference type="SMART" id="SM01302"/>
    </source>
</evidence>
<keyword evidence="2" id="KW-0677">Repeat</keyword>
<dbReference type="OrthoDB" id="10262360at2759"/>
<name>A0A7J7IFF1_9RHOD</name>
<feature type="region of interest" description="Disordered" evidence="3">
    <location>
        <begin position="348"/>
        <end position="405"/>
    </location>
</feature>
<dbReference type="InterPro" id="IPR029347">
    <property type="entry name" value="Raptor_N"/>
</dbReference>
<gene>
    <name evidence="5" type="primary">RAPTOR2_1</name>
    <name evidence="5" type="ORF">F1559_001430</name>
</gene>
<comment type="caution">
    <text evidence="5">The sequence shown here is derived from an EMBL/GenBank/DDBJ whole genome shotgun (WGS) entry which is preliminary data.</text>
</comment>
<accession>A0A7J7IFF1</accession>
<dbReference type="GO" id="GO:0071230">
    <property type="term" value="P:cellular response to amino acid stimulus"/>
    <property type="evidence" value="ECO:0007669"/>
    <property type="project" value="TreeGrafter"/>
</dbReference>
<organism evidence="5 6">
    <name type="scientific">Cyanidiococcus yangmingshanensis</name>
    <dbReference type="NCBI Taxonomy" id="2690220"/>
    <lineage>
        <taxon>Eukaryota</taxon>
        <taxon>Rhodophyta</taxon>
        <taxon>Bangiophyceae</taxon>
        <taxon>Cyanidiales</taxon>
        <taxon>Cyanidiaceae</taxon>
        <taxon>Cyanidiococcus</taxon>
    </lineage>
</organism>
<dbReference type="AlphaFoldDB" id="A0A7J7IFF1"/>
<feature type="compositionally biased region" description="Polar residues" evidence="3">
    <location>
        <begin position="96"/>
        <end position="121"/>
    </location>
</feature>
<dbReference type="GO" id="GO:0010506">
    <property type="term" value="P:regulation of autophagy"/>
    <property type="evidence" value="ECO:0007669"/>
    <property type="project" value="TreeGrafter"/>
</dbReference>